<name>A0A1G9UC31_9EURY</name>
<keyword evidence="2" id="KW-1185">Reference proteome</keyword>
<evidence type="ECO:0000313" key="1">
    <source>
        <dbReference type="EMBL" id="SDM57500.1"/>
    </source>
</evidence>
<proteinExistence type="predicted"/>
<reference evidence="1 2" key="1">
    <citation type="submission" date="2016-10" db="EMBL/GenBank/DDBJ databases">
        <authorList>
            <person name="de Groot N.N."/>
        </authorList>
    </citation>
    <scope>NUCLEOTIDE SEQUENCE [LARGE SCALE GENOMIC DNA]</scope>
    <source>
        <strain evidence="2">EB21,IBRC-M 10013,KCTC 4048</strain>
    </source>
</reference>
<dbReference type="Proteomes" id="UP000199370">
    <property type="component" value="Unassembled WGS sequence"/>
</dbReference>
<gene>
    <name evidence="1" type="ORF">SAMN05192554_10450</name>
</gene>
<protein>
    <submittedName>
        <fullName evidence="1">Uncharacterized protein</fullName>
    </submittedName>
</protein>
<sequence>MYVVLPCISMDPSRRIEALELVAAPTATVGVDDRD</sequence>
<dbReference type="AlphaFoldDB" id="A0A1G9UC31"/>
<evidence type="ECO:0000313" key="2">
    <source>
        <dbReference type="Proteomes" id="UP000199370"/>
    </source>
</evidence>
<accession>A0A1G9UC31</accession>
<dbReference type="EMBL" id="FNIA01000004">
    <property type="protein sequence ID" value="SDM57500.1"/>
    <property type="molecule type" value="Genomic_DNA"/>
</dbReference>
<dbReference type="STRING" id="996166.SAMN05192554_10450"/>
<organism evidence="1 2">
    <name type="scientific">Haloarchaeobius iranensis</name>
    <dbReference type="NCBI Taxonomy" id="996166"/>
    <lineage>
        <taxon>Archaea</taxon>
        <taxon>Methanobacteriati</taxon>
        <taxon>Methanobacteriota</taxon>
        <taxon>Stenosarchaea group</taxon>
        <taxon>Halobacteria</taxon>
        <taxon>Halobacteriales</taxon>
        <taxon>Halorubellaceae</taxon>
        <taxon>Haloarchaeobius</taxon>
    </lineage>
</organism>